<reference evidence="2" key="1">
    <citation type="submission" date="2022-03" db="EMBL/GenBank/DDBJ databases">
        <authorList>
            <person name="Martin C."/>
        </authorList>
    </citation>
    <scope>NUCLEOTIDE SEQUENCE</scope>
</reference>
<dbReference type="InterPro" id="IPR036116">
    <property type="entry name" value="FN3_sf"/>
</dbReference>
<proteinExistence type="predicted"/>
<dbReference type="PROSITE" id="PS50853">
    <property type="entry name" value="FN3"/>
    <property type="match status" value="1"/>
</dbReference>
<accession>A0A8S4PY43</accession>
<evidence type="ECO:0000313" key="3">
    <source>
        <dbReference type="Proteomes" id="UP000749559"/>
    </source>
</evidence>
<dbReference type="CDD" id="cd00063">
    <property type="entry name" value="FN3"/>
    <property type="match status" value="1"/>
</dbReference>
<comment type="caution">
    <text evidence="2">The sequence shown here is derived from an EMBL/GenBank/DDBJ whole genome shotgun (WGS) entry which is preliminary data.</text>
</comment>
<feature type="domain" description="Fibronectin type-III" evidence="1">
    <location>
        <begin position="5"/>
        <end position="99"/>
    </location>
</feature>
<organism evidence="2 3">
    <name type="scientific">Owenia fusiformis</name>
    <name type="common">Polychaete worm</name>
    <dbReference type="NCBI Taxonomy" id="6347"/>
    <lineage>
        <taxon>Eukaryota</taxon>
        <taxon>Metazoa</taxon>
        <taxon>Spiralia</taxon>
        <taxon>Lophotrochozoa</taxon>
        <taxon>Annelida</taxon>
        <taxon>Polychaeta</taxon>
        <taxon>Sedentaria</taxon>
        <taxon>Canalipalpata</taxon>
        <taxon>Sabellida</taxon>
        <taxon>Oweniida</taxon>
        <taxon>Oweniidae</taxon>
        <taxon>Owenia</taxon>
    </lineage>
</organism>
<dbReference type="Proteomes" id="UP000749559">
    <property type="component" value="Unassembled WGS sequence"/>
</dbReference>
<evidence type="ECO:0000313" key="2">
    <source>
        <dbReference type="EMBL" id="CAH1799216.1"/>
    </source>
</evidence>
<dbReference type="AlphaFoldDB" id="A0A8S4PY43"/>
<dbReference type="Pfam" id="PF00041">
    <property type="entry name" value="fn3"/>
    <property type="match status" value="1"/>
</dbReference>
<dbReference type="SUPFAM" id="SSF49265">
    <property type="entry name" value="Fibronectin type III"/>
    <property type="match status" value="1"/>
</dbReference>
<feature type="non-terminal residue" evidence="2">
    <location>
        <position position="1"/>
    </location>
</feature>
<sequence>APEGSPQSVYGYNISSTSLKIEWGETLSPNGIITNYAVKYWETSGGVLNSVEILTNSTMKTWTISRLKIFTKYTFVVRSFNIFGVGPWSAEYTGSTGEG</sequence>
<dbReference type="Gene3D" id="2.60.40.10">
    <property type="entry name" value="Immunoglobulins"/>
    <property type="match status" value="1"/>
</dbReference>
<dbReference type="EMBL" id="CAIIXF020000011">
    <property type="protein sequence ID" value="CAH1799216.1"/>
    <property type="molecule type" value="Genomic_DNA"/>
</dbReference>
<dbReference type="InterPro" id="IPR013783">
    <property type="entry name" value="Ig-like_fold"/>
</dbReference>
<gene>
    <name evidence="2" type="ORF">OFUS_LOCUS23258</name>
</gene>
<dbReference type="InterPro" id="IPR003961">
    <property type="entry name" value="FN3_dom"/>
</dbReference>
<evidence type="ECO:0000259" key="1">
    <source>
        <dbReference type="PROSITE" id="PS50853"/>
    </source>
</evidence>
<feature type="non-terminal residue" evidence="2">
    <location>
        <position position="99"/>
    </location>
</feature>
<protein>
    <recommendedName>
        <fullName evidence="1">Fibronectin type-III domain-containing protein</fullName>
    </recommendedName>
</protein>
<dbReference type="OrthoDB" id="8950763at2759"/>
<keyword evidence="3" id="KW-1185">Reference proteome</keyword>
<name>A0A8S4PY43_OWEFU</name>
<dbReference type="SMART" id="SM00060">
    <property type="entry name" value="FN3"/>
    <property type="match status" value="1"/>
</dbReference>